<dbReference type="RefSeq" id="WP_089698715.1">
    <property type="nucleotide sequence ID" value="NZ_FNHL01000004.1"/>
</dbReference>
<protein>
    <submittedName>
        <fullName evidence="5">HalX domain-containing protein</fullName>
    </submittedName>
</protein>
<dbReference type="Gene3D" id="3.40.50.2300">
    <property type="match status" value="1"/>
</dbReference>
<gene>
    <name evidence="5" type="ORF">SAMN04487949_2980</name>
</gene>
<dbReference type="SUPFAM" id="SSF52172">
    <property type="entry name" value="CheY-like"/>
    <property type="match status" value="1"/>
</dbReference>
<dbReference type="OrthoDB" id="86314at2157"/>
<feature type="modified residue" description="4-aspartylphosphate" evidence="2">
    <location>
        <position position="74"/>
    </location>
</feature>
<keyword evidence="1 2" id="KW-0597">Phosphoprotein</keyword>
<feature type="compositionally biased region" description="Basic and acidic residues" evidence="3">
    <location>
        <begin position="1"/>
        <end position="25"/>
    </location>
</feature>
<accession>A0A1G9XGB8</accession>
<dbReference type="PANTHER" id="PTHR44591">
    <property type="entry name" value="STRESS RESPONSE REGULATOR PROTEIN 1"/>
    <property type="match status" value="1"/>
</dbReference>
<dbReference type="InterPro" id="IPR050595">
    <property type="entry name" value="Bact_response_regulator"/>
</dbReference>
<dbReference type="PANTHER" id="PTHR44591:SF3">
    <property type="entry name" value="RESPONSE REGULATORY DOMAIN-CONTAINING PROTEIN"/>
    <property type="match status" value="1"/>
</dbReference>
<evidence type="ECO:0000256" key="1">
    <source>
        <dbReference type="ARBA" id="ARBA00022553"/>
    </source>
</evidence>
<dbReference type="Proteomes" id="UP000199451">
    <property type="component" value="Unassembled WGS sequence"/>
</dbReference>
<name>A0A1G9XGB8_9EURY</name>
<evidence type="ECO:0000259" key="4">
    <source>
        <dbReference type="PROSITE" id="PS50110"/>
    </source>
</evidence>
<dbReference type="Pfam" id="PF00072">
    <property type="entry name" value="Response_reg"/>
    <property type="match status" value="1"/>
</dbReference>
<sequence length="213" mass="23020">MTTDDETTHSADDEASRTDESESDRPVVLVVEDQPAVAETYRQMLADRYTVRVATDGGAALAALSTGVDVVLLDRTMPGISGEEILAEIRDRGSECRMAMVTAVEPDVDIVEMGFDAYVQKPPTRAELVATVEDLLRRSRYAADLRNYCTALSKQATLAAAEKPMAAHPEYATLVADIEATGERLQAAAVDLTDDMAFLSVIRHIDETPGVDA</sequence>
<dbReference type="STRING" id="660521.SAMN04487949_2980"/>
<evidence type="ECO:0000313" key="6">
    <source>
        <dbReference type="Proteomes" id="UP000199451"/>
    </source>
</evidence>
<dbReference type="InterPro" id="IPR011006">
    <property type="entry name" value="CheY-like_superfamily"/>
</dbReference>
<evidence type="ECO:0000256" key="3">
    <source>
        <dbReference type="SAM" id="MobiDB-lite"/>
    </source>
</evidence>
<dbReference type="EMBL" id="FNHL01000004">
    <property type="protein sequence ID" value="SDM95774.1"/>
    <property type="molecule type" value="Genomic_DNA"/>
</dbReference>
<dbReference type="GO" id="GO:0000160">
    <property type="term" value="P:phosphorelay signal transduction system"/>
    <property type="evidence" value="ECO:0007669"/>
    <property type="project" value="InterPro"/>
</dbReference>
<dbReference type="PROSITE" id="PS50110">
    <property type="entry name" value="RESPONSE_REGULATORY"/>
    <property type="match status" value="1"/>
</dbReference>
<dbReference type="InterPro" id="IPR013971">
    <property type="entry name" value="HalX_domain"/>
</dbReference>
<dbReference type="SMART" id="SM00448">
    <property type="entry name" value="REC"/>
    <property type="match status" value="1"/>
</dbReference>
<dbReference type="InterPro" id="IPR001789">
    <property type="entry name" value="Sig_transdc_resp-reg_receiver"/>
</dbReference>
<proteinExistence type="predicted"/>
<evidence type="ECO:0000256" key="2">
    <source>
        <dbReference type="PROSITE-ProRule" id="PRU00169"/>
    </source>
</evidence>
<evidence type="ECO:0000313" key="5">
    <source>
        <dbReference type="EMBL" id="SDM95774.1"/>
    </source>
</evidence>
<dbReference type="Pfam" id="PF08663">
    <property type="entry name" value="HalX"/>
    <property type="match status" value="1"/>
</dbReference>
<dbReference type="AlphaFoldDB" id="A0A1G9XGB8"/>
<organism evidence="5 6">
    <name type="scientific">Halogranum gelatinilyticum</name>
    <dbReference type="NCBI Taxonomy" id="660521"/>
    <lineage>
        <taxon>Archaea</taxon>
        <taxon>Methanobacteriati</taxon>
        <taxon>Methanobacteriota</taxon>
        <taxon>Stenosarchaea group</taxon>
        <taxon>Halobacteria</taxon>
        <taxon>Halobacteriales</taxon>
        <taxon>Haloferacaceae</taxon>
    </lineage>
</organism>
<keyword evidence="6" id="KW-1185">Reference proteome</keyword>
<feature type="region of interest" description="Disordered" evidence="3">
    <location>
        <begin position="1"/>
        <end position="26"/>
    </location>
</feature>
<feature type="domain" description="Response regulatory" evidence="4">
    <location>
        <begin position="27"/>
        <end position="136"/>
    </location>
</feature>
<reference evidence="6" key="1">
    <citation type="submission" date="2016-10" db="EMBL/GenBank/DDBJ databases">
        <authorList>
            <person name="Varghese N."/>
            <person name="Submissions S."/>
        </authorList>
    </citation>
    <scope>NUCLEOTIDE SEQUENCE [LARGE SCALE GENOMIC DNA]</scope>
    <source>
        <strain evidence="6">CGMCC 1.10119</strain>
    </source>
</reference>